<evidence type="ECO:0000256" key="5">
    <source>
        <dbReference type="SAM" id="Phobius"/>
    </source>
</evidence>
<dbReference type="RefSeq" id="WP_099620554.1">
    <property type="nucleotide sequence ID" value="NZ_CP024201.1"/>
</dbReference>
<dbReference type="Pfam" id="PF01957">
    <property type="entry name" value="NfeD"/>
    <property type="match status" value="1"/>
</dbReference>
<dbReference type="EMBL" id="CP024201">
    <property type="protein sequence ID" value="ATQ41297.1"/>
    <property type="molecule type" value="Genomic_DNA"/>
</dbReference>
<evidence type="ECO:0000313" key="7">
    <source>
        <dbReference type="EMBL" id="ATQ41297.1"/>
    </source>
</evidence>
<dbReference type="InterPro" id="IPR052165">
    <property type="entry name" value="Membrane_assoc_protease"/>
</dbReference>
<reference evidence="7 8" key="1">
    <citation type="submission" date="2017-10" db="EMBL/GenBank/DDBJ databases">
        <title>Genome sequence of Caulobacter mirabilis FWC38.</title>
        <authorList>
            <person name="Fiebig A."/>
            <person name="Crosson S."/>
        </authorList>
    </citation>
    <scope>NUCLEOTIDE SEQUENCE [LARGE SCALE GENOMIC DNA]</scope>
    <source>
        <strain evidence="7 8">FWC 38</strain>
    </source>
</reference>
<evidence type="ECO:0000256" key="1">
    <source>
        <dbReference type="ARBA" id="ARBA00004141"/>
    </source>
</evidence>
<evidence type="ECO:0000256" key="2">
    <source>
        <dbReference type="ARBA" id="ARBA00022692"/>
    </source>
</evidence>
<name>A0A2D2ATK2_9CAUL</name>
<dbReference type="GO" id="GO:0005886">
    <property type="term" value="C:plasma membrane"/>
    <property type="evidence" value="ECO:0007669"/>
    <property type="project" value="TreeGrafter"/>
</dbReference>
<keyword evidence="2 5" id="KW-0812">Transmembrane</keyword>
<keyword evidence="4 5" id="KW-0472">Membrane</keyword>
<comment type="subcellular location">
    <subcellularLocation>
        <location evidence="1">Membrane</location>
        <topology evidence="1">Multi-pass membrane protein</topology>
    </subcellularLocation>
</comment>
<dbReference type="Gene3D" id="2.40.50.140">
    <property type="entry name" value="Nucleic acid-binding proteins"/>
    <property type="match status" value="1"/>
</dbReference>
<feature type="transmembrane region" description="Helical" evidence="5">
    <location>
        <begin position="12"/>
        <end position="29"/>
    </location>
</feature>
<sequence length="153" mass="16236">MGWLIDLYATHPFWIWLAIAGLFLVIEVSTGTGWLLWTAACAAVVALLTFIPGGNAAIHLAVWAALTIVTTVTARRYLPRNISGDGPDINDNIGRLVGHQGTVTESFHNGRGRVFVDGKEWAAVAEDGDAHRSDETVVIVSAAGSVLTVKTAA</sequence>
<evidence type="ECO:0000259" key="6">
    <source>
        <dbReference type="Pfam" id="PF01957"/>
    </source>
</evidence>
<dbReference type="SUPFAM" id="SSF141322">
    <property type="entry name" value="NfeD domain-like"/>
    <property type="match status" value="1"/>
</dbReference>
<feature type="domain" description="NfeD-like C-terminal" evidence="6">
    <location>
        <begin position="95"/>
        <end position="150"/>
    </location>
</feature>
<protein>
    <recommendedName>
        <fullName evidence="6">NfeD-like C-terminal domain-containing protein</fullName>
    </recommendedName>
</protein>
<dbReference type="PANTHER" id="PTHR33507">
    <property type="entry name" value="INNER MEMBRANE PROTEIN YBBJ"/>
    <property type="match status" value="1"/>
</dbReference>
<evidence type="ECO:0000313" key="8">
    <source>
        <dbReference type="Proteomes" id="UP000228945"/>
    </source>
</evidence>
<keyword evidence="3 5" id="KW-1133">Transmembrane helix</keyword>
<dbReference type="InterPro" id="IPR002810">
    <property type="entry name" value="NfeD-like_C"/>
</dbReference>
<gene>
    <name evidence="7" type="ORF">CSW64_02150</name>
</gene>
<dbReference type="OrthoDB" id="7204091at2"/>
<dbReference type="PANTHER" id="PTHR33507:SF3">
    <property type="entry name" value="INNER MEMBRANE PROTEIN YBBJ"/>
    <property type="match status" value="1"/>
</dbReference>
<organism evidence="7 8">
    <name type="scientific">Caulobacter mirabilis</name>
    <dbReference type="NCBI Taxonomy" id="69666"/>
    <lineage>
        <taxon>Bacteria</taxon>
        <taxon>Pseudomonadati</taxon>
        <taxon>Pseudomonadota</taxon>
        <taxon>Alphaproteobacteria</taxon>
        <taxon>Caulobacterales</taxon>
        <taxon>Caulobacteraceae</taxon>
        <taxon>Caulobacter</taxon>
    </lineage>
</organism>
<evidence type="ECO:0000256" key="3">
    <source>
        <dbReference type="ARBA" id="ARBA00022989"/>
    </source>
</evidence>
<accession>A0A2D2ATK2</accession>
<keyword evidence="8" id="KW-1185">Reference proteome</keyword>
<dbReference type="AlphaFoldDB" id="A0A2D2ATK2"/>
<evidence type="ECO:0000256" key="4">
    <source>
        <dbReference type="ARBA" id="ARBA00023136"/>
    </source>
</evidence>
<dbReference type="Proteomes" id="UP000228945">
    <property type="component" value="Chromosome"/>
</dbReference>
<dbReference type="InterPro" id="IPR012340">
    <property type="entry name" value="NA-bd_OB-fold"/>
</dbReference>
<dbReference type="KEGG" id="cmb:CSW64_02150"/>
<proteinExistence type="predicted"/>